<dbReference type="Proteomes" id="UP001295794">
    <property type="component" value="Unassembled WGS sequence"/>
</dbReference>
<feature type="non-terminal residue" evidence="1">
    <location>
        <position position="1"/>
    </location>
</feature>
<dbReference type="AlphaFoldDB" id="A0AAD2HN65"/>
<evidence type="ECO:0000313" key="2">
    <source>
        <dbReference type="Proteomes" id="UP001295794"/>
    </source>
</evidence>
<dbReference type="EMBL" id="CAVNYO010000423">
    <property type="protein sequence ID" value="CAK5278490.1"/>
    <property type="molecule type" value="Genomic_DNA"/>
</dbReference>
<name>A0AAD2HN65_9AGAR</name>
<sequence length="94" mass="10595">QTHSFPASVDVSSCLFVHLFSLNAYRSCCLASICPSSKTESRNWISRNTAEPSQREQEKLSIYIIGKTPTLTTKAERPKHPCLVLVIEWSQANR</sequence>
<feature type="non-terminal residue" evidence="1">
    <location>
        <position position="94"/>
    </location>
</feature>
<keyword evidence="2" id="KW-1185">Reference proteome</keyword>
<gene>
    <name evidence="1" type="ORF">MYCIT1_LOCUS27876</name>
</gene>
<proteinExistence type="predicted"/>
<organism evidence="1 2">
    <name type="scientific">Mycena citricolor</name>
    <dbReference type="NCBI Taxonomy" id="2018698"/>
    <lineage>
        <taxon>Eukaryota</taxon>
        <taxon>Fungi</taxon>
        <taxon>Dikarya</taxon>
        <taxon>Basidiomycota</taxon>
        <taxon>Agaricomycotina</taxon>
        <taxon>Agaricomycetes</taxon>
        <taxon>Agaricomycetidae</taxon>
        <taxon>Agaricales</taxon>
        <taxon>Marasmiineae</taxon>
        <taxon>Mycenaceae</taxon>
        <taxon>Mycena</taxon>
    </lineage>
</organism>
<comment type="caution">
    <text evidence="1">The sequence shown here is derived from an EMBL/GenBank/DDBJ whole genome shotgun (WGS) entry which is preliminary data.</text>
</comment>
<accession>A0AAD2HN65</accession>
<protein>
    <submittedName>
        <fullName evidence="1">Uncharacterized protein</fullName>
    </submittedName>
</protein>
<evidence type="ECO:0000313" key="1">
    <source>
        <dbReference type="EMBL" id="CAK5278490.1"/>
    </source>
</evidence>
<reference evidence="1" key="1">
    <citation type="submission" date="2023-11" db="EMBL/GenBank/DDBJ databases">
        <authorList>
            <person name="De Vega J J."/>
            <person name="De Vega J J."/>
        </authorList>
    </citation>
    <scope>NUCLEOTIDE SEQUENCE</scope>
</reference>